<dbReference type="Pfam" id="PF13489">
    <property type="entry name" value="Methyltransf_23"/>
    <property type="match status" value="1"/>
</dbReference>
<name>A0A6A6UXW6_9PLEO</name>
<keyword evidence="1" id="KW-0489">Methyltransferase</keyword>
<keyword evidence="2" id="KW-1185">Reference proteome</keyword>
<proteinExistence type="predicted"/>
<dbReference type="CDD" id="cd02440">
    <property type="entry name" value="AdoMet_MTases"/>
    <property type="match status" value="1"/>
</dbReference>
<dbReference type="GO" id="GO:0032259">
    <property type="term" value="P:methylation"/>
    <property type="evidence" value="ECO:0007669"/>
    <property type="project" value="UniProtKB-KW"/>
</dbReference>
<dbReference type="OrthoDB" id="2013972at2759"/>
<dbReference type="AlphaFoldDB" id="A0A6A6UXW6"/>
<accession>A0A6A6UXW6</accession>
<gene>
    <name evidence="1" type="ORF">M011DRAFT_513896</name>
</gene>
<dbReference type="InterPro" id="IPR029063">
    <property type="entry name" value="SAM-dependent_MTases_sf"/>
</dbReference>
<dbReference type="SUPFAM" id="SSF53335">
    <property type="entry name" value="S-adenosyl-L-methionine-dependent methyltransferases"/>
    <property type="match status" value="1"/>
</dbReference>
<dbReference type="Gene3D" id="3.40.50.150">
    <property type="entry name" value="Vaccinia Virus protein VP39"/>
    <property type="match status" value="1"/>
</dbReference>
<dbReference type="PANTHER" id="PTHR43591">
    <property type="entry name" value="METHYLTRANSFERASE"/>
    <property type="match status" value="1"/>
</dbReference>
<organism evidence="1 2">
    <name type="scientific">Sporormia fimetaria CBS 119925</name>
    <dbReference type="NCBI Taxonomy" id="1340428"/>
    <lineage>
        <taxon>Eukaryota</taxon>
        <taxon>Fungi</taxon>
        <taxon>Dikarya</taxon>
        <taxon>Ascomycota</taxon>
        <taxon>Pezizomycotina</taxon>
        <taxon>Dothideomycetes</taxon>
        <taxon>Pleosporomycetidae</taxon>
        <taxon>Pleosporales</taxon>
        <taxon>Sporormiaceae</taxon>
        <taxon>Sporormia</taxon>
    </lineage>
</organism>
<reference evidence="1" key="1">
    <citation type="journal article" date="2020" name="Stud. Mycol.">
        <title>101 Dothideomycetes genomes: a test case for predicting lifestyles and emergence of pathogens.</title>
        <authorList>
            <person name="Haridas S."/>
            <person name="Albert R."/>
            <person name="Binder M."/>
            <person name="Bloem J."/>
            <person name="Labutti K."/>
            <person name="Salamov A."/>
            <person name="Andreopoulos B."/>
            <person name="Baker S."/>
            <person name="Barry K."/>
            <person name="Bills G."/>
            <person name="Bluhm B."/>
            <person name="Cannon C."/>
            <person name="Castanera R."/>
            <person name="Culley D."/>
            <person name="Daum C."/>
            <person name="Ezra D."/>
            <person name="Gonzalez J."/>
            <person name="Henrissat B."/>
            <person name="Kuo A."/>
            <person name="Liang C."/>
            <person name="Lipzen A."/>
            <person name="Lutzoni F."/>
            <person name="Magnuson J."/>
            <person name="Mondo S."/>
            <person name="Nolan M."/>
            <person name="Ohm R."/>
            <person name="Pangilinan J."/>
            <person name="Park H.-J."/>
            <person name="Ramirez L."/>
            <person name="Alfaro M."/>
            <person name="Sun H."/>
            <person name="Tritt A."/>
            <person name="Yoshinaga Y."/>
            <person name="Zwiers L.-H."/>
            <person name="Turgeon B."/>
            <person name="Goodwin S."/>
            <person name="Spatafora J."/>
            <person name="Crous P."/>
            <person name="Grigoriev I."/>
        </authorList>
    </citation>
    <scope>NUCLEOTIDE SEQUENCE</scope>
    <source>
        <strain evidence="1">CBS 119925</strain>
    </source>
</reference>
<dbReference type="GO" id="GO:0008168">
    <property type="term" value="F:methyltransferase activity"/>
    <property type="evidence" value="ECO:0007669"/>
    <property type="project" value="UniProtKB-KW"/>
</dbReference>
<dbReference type="PANTHER" id="PTHR43591:SF24">
    <property type="entry name" value="2-METHOXY-6-POLYPRENYL-1,4-BENZOQUINOL METHYLASE, MITOCHONDRIAL"/>
    <property type="match status" value="1"/>
</dbReference>
<dbReference type="Proteomes" id="UP000799440">
    <property type="component" value="Unassembled WGS sequence"/>
</dbReference>
<protein>
    <submittedName>
        <fullName evidence="1">S-adenosyl-L-methionine-dependent methyltransferase</fullName>
    </submittedName>
</protein>
<sequence length="316" mass="36688">MGDDIESYTTSLKSSVLQYRYENGRRYHAFVDDDGKYMFPNDEEENDRLDLWHHIQTLSLSGKHHLAPIGDQPQRILDIGTGTGIWACDMGRCSKECQYPSADILGNDISPIQPTVVPVNVRFEVDDVEKNWVYSQKFDYIHSRYMTCSIRDWPKLMKQSYQFTKPGGWVEFQDYDLHWYTTNKDYNVTDNPFFRWSQLMAESVRKYGIEPDPGPKLKQWVEDAGFVNVSAHVFPIPMGTWPKDKRLKEIGAFNILSMLDNLEGITMRALKTGMRWSADEVKVFCAQIRNALRDKSARFQSNFYVVYGQKPQDAVS</sequence>
<evidence type="ECO:0000313" key="1">
    <source>
        <dbReference type="EMBL" id="KAF2741837.1"/>
    </source>
</evidence>
<evidence type="ECO:0000313" key="2">
    <source>
        <dbReference type="Proteomes" id="UP000799440"/>
    </source>
</evidence>
<dbReference type="EMBL" id="MU006622">
    <property type="protein sequence ID" value="KAF2741837.1"/>
    <property type="molecule type" value="Genomic_DNA"/>
</dbReference>
<keyword evidence="1" id="KW-0808">Transferase</keyword>